<dbReference type="EMBL" id="MU853755">
    <property type="protein sequence ID" value="KAK3945407.1"/>
    <property type="molecule type" value="Genomic_DNA"/>
</dbReference>
<dbReference type="SUPFAM" id="SSF52151">
    <property type="entry name" value="FabD/lysophospholipase-like"/>
    <property type="match status" value="1"/>
</dbReference>
<keyword evidence="7" id="KW-0325">Glycoprotein</keyword>
<sequence>MQLLSGLLPATLLPILVLSVSAGSVATRVGDINGAREGRGPLREAAIEAAVIKQRMLPNAPSGDYAPTTVPCSAGSGRPTIRKASGLSRNETEWLATRRKSTVEPMLDLLKRANISDFDVTTYINNAANNVSALPNIAIAVSGGGYRALLNGAGFVAAADCRTAGTTDKGGIGGLLQASTYLAGLSGGGWLVGSIYANNFSTVTDLRDGSPGSNVWQFDNPIFTGPKESGISIVNTASYWYDIYDQVSHKSDAGFETTITDYWGRALSYQLINATDGGPAYTFSSISLTPSFSGGQTPFPILVADGRAPGTEIVSLNATVYEFNPYEMGSFDPTTYGFAPVEYLGSNFTAGTVPSNGHCVRGFDQAGFVMGTSSSLFNTFLLNNVSTQSAASDIPSLVVDALEAVLKDLGQNNEDIAQYTPNPFYEFNNETNYSAGTMRLDLVDGGEDLQNIPLHPLTQPVREVDVIFAVDSSADTDVNWPNGTAMRATYDRSLSPIANGTLFPPVPDANTFINLGLNNRPTFFGCDPNNFTLKDGQRAPPLVVYVPNAPYTAMSNVSTFTLEYSDAQRNDIIQNGLNAGSQGNSTLDAQWPTCVACAILNRSLGRTGTAIPQACKDCFERYCWNGTLDDVDKGPYRPTFKIANGTTTTSTTTTGAASRSPAGLFWAVAIIAGLWILAP</sequence>
<dbReference type="Pfam" id="PF01735">
    <property type="entry name" value="PLA2_B"/>
    <property type="match status" value="1"/>
</dbReference>
<dbReference type="PANTHER" id="PTHR10728:SF33">
    <property type="entry name" value="LYSOPHOSPHOLIPASE 1-RELATED"/>
    <property type="match status" value="1"/>
</dbReference>
<keyword evidence="3 10" id="KW-0732">Signal</keyword>
<feature type="region of interest" description="Disordered" evidence="11">
    <location>
        <begin position="68"/>
        <end position="88"/>
    </location>
</feature>
<evidence type="ECO:0000256" key="8">
    <source>
        <dbReference type="ARBA" id="ARBA00049531"/>
    </source>
</evidence>
<dbReference type="GO" id="GO:0004623">
    <property type="term" value="F:phospholipase A2 activity"/>
    <property type="evidence" value="ECO:0007669"/>
    <property type="project" value="TreeGrafter"/>
</dbReference>
<evidence type="ECO:0000256" key="4">
    <source>
        <dbReference type="ARBA" id="ARBA00022801"/>
    </source>
</evidence>
<dbReference type="AlphaFoldDB" id="A0AAN6S8X0"/>
<dbReference type="GO" id="GO:0046475">
    <property type="term" value="P:glycerophospholipid catabolic process"/>
    <property type="evidence" value="ECO:0007669"/>
    <property type="project" value="TreeGrafter"/>
</dbReference>
<protein>
    <recommendedName>
        <fullName evidence="2 10">Lysophospholipase</fullName>
        <ecNumber evidence="2 10">3.1.1.5</ecNumber>
    </recommendedName>
</protein>
<evidence type="ECO:0000256" key="6">
    <source>
        <dbReference type="ARBA" id="ARBA00023098"/>
    </source>
</evidence>
<dbReference type="GO" id="GO:0004622">
    <property type="term" value="F:phosphatidylcholine lysophospholipase activity"/>
    <property type="evidence" value="ECO:0007669"/>
    <property type="project" value="UniProtKB-EC"/>
</dbReference>
<keyword evidence="5 9" id="KW-0442">Lipid degradation</keyword>
<dbReference type="GO" id="GO:0005829">
    <property type="term" value="C:cytosol"/>
    <property type="evidence" value="ECO:0007669"/>
    <property type="project" value="TreeGrafter"/>
</dbReference>
<dbReference type="InterPro" id="IPR002642">
    <property type="entry name" value="LysoPLipase_cat_dom"/>
</dbReference>
<keyword evidence="14" id="KW-1185">Reference proteome</keyword>
<gene>
    <name evidence="13" type="ORF">QBC46DRAFT_277981</name>
</gene>
<evidence type="ECO:0000256" key="2">
    <source>
        <dbReference type="ARBA" id="ARBA00013274"/>
    </source>
</evidence>
<dbReference type="FunFam" id="3.40.1090.10:FF:000010">
    <property type="entry name" value="Lysophospholipase"/>
    <property type="match status" value="1"/>
</dbReference>
<evidence type="ECO:0000256" key="10">
    <source>
        <dbReference type="RuleBase" id="RU362103"/>
    </source>
</evidence>
<evidence type="ECO:0000256" key="11">
    <source>
        <dbReference type="SAM" id="MobiDB-lite"/>
    </source>
</evidence>
<proteinExistence type="inferred from homology"/>
<dbReference type="GO" id="GO:0005783">
    <property type="term" value="C:endoplasmic reticulum"/>
    <property type="evidence" value="ECO:0007669"/>
    <property type="project" value="TreeGrafter"/>
</dbReference>
<keyword evidence="4 9" id="KW-0378">Hydrolase</keyword>
<dbReference type="SMART" id="SM00022">
    <property type="entry name" value="PLAc"/>
    <property type="match status" value="1"/>
</dbReference>
<evidence type="ECO:0000313" key="13">
    <source>
        <dbReference type="EMBL" id="KAK3945407.1"/>
    </source>
</evidence>
<organism evidence="13 14">
    <name type="scientific">Diplogelasinospora grovesii</name>
    <dbReference type="NCBI Taxonomy" id="303347"/>
    <lineage>
        <taxon>Eukaryota</taxon>
        <taxon>Fungi</taxon>
        <taxon>Dikarya</taxon>
        <taxon>Ascomycota</taxon>
        <taxon>Pezizomycotina</taxon>
        <taxon>Sordariomycetes</taxon>
        <taxon>Sordariomycetidae</taxon>
        <taxon>Sordariales</taxon>
        <taxon>Diplogelasinosporaceae</taxon>
        <taxon>Diplogelasinospora</taxon>
    </lineage>
</organism>
<evidence type="ECO:0000259" key="12">
    <source>
        <dbReference type="PROSITE" id="PS51210"/>
    </source>
</evidence>
<dbReference type="PANTHER" id="PTHR10728">
    <property type="entry name" value="CYTOSOLIC PHOSPHOLIPASE A2"/>
    <property type="match status" value="1"/>
</dbReference>
<comment type="caution">
    <text evidence="13">The sequence shown here is derived from an EMBL/GenBank/DDBJ whole genome shotgun (WGS) entry which is preliminary data.</text>
</comment>
<dbReference type="InterPro" id="IPR016035">
    <property type="entry name" value="Acyl_Trfase/lysoPLipase"/>
</dbReference>
<evidence type="ECO:0000256" key="9">
    <source>
        <dbReference type="PROSITE-ProRule" id="PRU00555"/>
    </source>
</evidence>
<dbReference type="Proteomes" id="UP001303473">
    <property type="component" value="Unassembled WGS sequence"/>
</dbReference>
<comment type="similarity">
    <text evidence="1 10">Belongs to the lysophospholipase family.</text>
</comment>
<evidence type="ECO:0000256" key="1">
    <source>
        <dbReference type="ARBA" id="ARBA00008780"/>
    </source>
</evidence>
<evidence type="ECO:0000313" key="14">
    <source>
        <dbReference type="Proteomes" id="UP001303473"/>
    </source>
</evidence>
<reference evidence="14" key="1">
    <citation type="journal article" date="2023" name="Mol. Phylogenet. Evol.">
        <title>Genome-scale phylogeny and comparative genomics of the fungal order Sordariales.</title>
        <authorList>
            <person name="Hensen N."/>
            <person name="Bonometti L."/>
            <person name="Westerberg I."/>
            <person name="Brannstrom I.O."/>
            <person name="Guillou S."/>
            <person name="Cros-Aarteil S."/>
            <person name="Calhoun S."/>
            <person name="Haridas S."/>
            <person name="Kuo A."/>
            <person name="Mondo S."/>
            <person name="Pangilinan J."/>
            <person name="Riley R."/>
            <person name="LaButti K."/>
            <person name="Andreopoulos B."/>
            <person name="Lipzen A."/>
            <person name="Chen C."/>
            <person name="Yan M."/>
            <person name="Daum C."/>
            <person name="Ng V."/>
            <person name="Clum A."/>
            <person name="Steindorff A."/>
            <person name="Ohm R.A."/>
            <person name="Martin F."/>
            <person name="Silar P."/>
            <person name="Natvig D.O."/>
            <person name="Lalanne C."/>
            <person name="Gautier V."/>
            <person name="Ament-Velasquez S.L."/>
            <person name="Kruys A."/>
            <person name="Hutchinson M.I."/>
            <person name="Powell A.J."/>
            <person name="Barry K."/>
            <person name="Miller A.N."/>
            <person name="Grigoriev I.V."/>
            <person name="Debuchy R."/>
            <person name="Gladieux P."/>
            <person name="Hiltunen Thoren M."/>
            <person name="Johannesson H."/>
        </authorList>
    </citation>
    <scope>NUCLEOTIDE SEQUENCE [LARGE SCALE GENOMIC DNA]</scope>
    <source>
        <strain evidence="14">CBS 340.73</strain>
    </source>
</reference>
<evidence type="ECO:0000256" key="7">
    <source>
        <dbReference type="ARBA" id="ARBA00023180"/>
    </source>
</evidence>
<feature type="chain" id="PRO_5042669375" description="Lysophospholipase" evidence="10">
    <location>
        <begin position="23"/>
        <end position="679"/>
    </location>
</feature>
<keyword evidence="6 9" id="KW-0443">Lipid metabolism</keyword>
<accession>A0AAN6S8X0</accession>
<dbReference type="EC" id="3.1.1.5" evidence="2 10"/>
<feature type="signal peptide" evidence="10">
    <location>
        <begin position="1"/>
        <end position="22"/>
    </location>
</feature>
<dbReference type="PROSITE" id="PS51210">
    <property type="entry name" value="PLA2C"/>
    <property type="match status" value="1"/>
</dbReference>
<comment type="catalytic activity">
    <reaction evidence="8 10">
        <text>a 1-acyl-sn-glycero-3-phosphocholine + H2O = sn-glycerol 3-phosphocholine + a fatty acid + H(+)</text>
        <dbReference type="Rhea" id="RHEA:15177"/>
        <dbReference type="ChEBI" id="CHEBI:15377"/>
        <dbReference type="ChEBI" id="CHEBI:15378"/>
        <dbReference type="ChEBI" id="CHEBI:16870"/>
        <dbReference type="ChEBI" id="CHEBI:28868"/>
        <dbReference type="ChEBI" id="CHEBI:58168"/>
        <dbReference type="EC" id="3.1.1.5"/>
    </reaction>
</comment>
<evidence type="ECO:0000256" key="5">
    <source>
        <dbReference type="ARBA" id="ARBA00022963"/>
    </source>
</evidence>
<evidence type="ECO:0000256" key="3">
    <source>
        <dbReference type="ARBA" id="ARBA00022729"/>
    </source>
</evidence>
<dbReference type="Gene3D" id="3.40.1090.10">
    <property type="entry name" value="Cytosolic phospholipase A2 catalytic domain"/>
    <property type="match status" value="1"/>
</dbReference>
<name>A0AAN6S8X0_9PEZI</name>
<feature type="domain" description="PLA2c" evidence="12">
    <location>
        <begin position="71"/>
        <end position="629"/>
    </location>
</feature>